<keyword evidence="3" id="KW-1185">Reference proteome</keyword>
<comment type="caution">
    <text evidence="2">The sequence shown here is derived from an EMBL/GenBank/DDBJ whole genome shotgun (WGS) entry which is preliminary data.</text>
</comment>
<gene>
    <name evidence="2" type="ORF">PAI11_25810</name>
</gene>
<dbReference type="GO" id="GO:0003677">
    <property type="term" value="F:DNA binding"/>
    <property type="evidence" value="ECO:0007669"/>
    <property type="project" value="InterPro"/>
</dbReference>
<name>H0E6Y0_9ACTN</name>
<dbReference type="AlphaFoldDB" id="H0E6Y0"/>
<dbReference type="EMBL" id="AGUD01000212">
    <property type="protein sequence ID" value="EHN10562.1"/>
    <property type="molecule type" value="Genomic_DNA"/>
</dbReference>
<organism evidence="2 3">
    <name type="scientific">Patulibacter medicamentivorans</name>
    <dbReference type="NCBI Taxonomy" id="1097667"/>
    <lineage>
        <taxon>Bacteria</taxon>
        <taxon>Bacillati</taxon>
        <taxon>Actinomycetota</taxon>
        <taxon>Thermoleophilia</taxon>
        <taxon>Solirubrobacterales</taxon>
        <taxon>Patulibacteraceae</taxon>
        <taxon>Patulibacter</taxon>
    </lineage>
</organism>
<evidence type="ECO:0000313" key="2">
    <source>
        <dbReference type="EMBL" id="EHN10562.1"/>
    </source>
</evidence>
<dbReference type="SUPFAM" id="SSF47413">
    <property type="entry name" value="lambda repressor-like DNA-binding domains"/>
    <property type="match status" value="1"/>
</dbReference>
<accession>H0E6Y0</accession>
<sequence>MQISRIERGVREVRLTTILKLLAALDGPIEDLIDADLVAAVR</sequence>
<protein>
    <recommendedName>
        <fullName evidence="1">HTH cro/C1-type domain-containing protein</fullName>
    </recommendedName>
</protein>
<evidence type="ECO:0000259" key="1">
    <source>
        <dbReference type="PROSITE" id="PS50943"/>
    </source>
</evidence>
<proteinExistence type="predicted"/>
<dbReference type="Gene3D" id="1.10.260.40">
    <property type="entry name" value="lambda repressor-like DNA-binding domains"/>
    <property type="match status" value="1"/>
</dbReference>
<dbReference type="Pfam" id="PF01381">
    <property type="entry name" value="HTH_3"/>
    <property type="match status" value="1"/>
</dbReference>
<feature type="domain" description="HTH cro/C1-type" evidence="1">
    <location>
        <begin position="2"/>
        <end position="32"/>
    </location>
</feature>
<dbReference type="PROSITE" id="PS50943">
    <property type="entry name" value="HTH_CROC1"/>
    <property type="match status" value="1"/>
</dbReference>
<dbReference type="Proteomes" id="UP000005143">
    <property type="component" value="Unassembled WGS sequence"/>
</dbReference>
<dbReference type="InterPro" id="IPR010982">
    <property type="entry name" value="Lambda_DNA-bd_dom_sf"/>
</dbReference>
<reference evidence="2 3" key="1">
    <citation type="journal article" date="2013" name="Biodegradation">
        <title>Quantitative proteomic analysis of ibuprofen-degrading Patulibacter sp. strain I11.</title>
        <authorList>
            <person name="Almeida B."/>
            <person name="Kjeldal H."/>
            <person name="Lolas I."/>
            <person name="Knudsen A.D."/>
            <person name="Carvalho G."/>
            <person name="Nielsen K.L."/>
            <person name="Barreto Crespo M.T."/>
            <person name="Stensballe A."/>
            <person name="Nielsen J.L."/>
        </authorList>
    </citation>
    <scope>NUCLEOTIDE SEQUENCE [LARGE SCALE GENOMIC DNA]</scope>
    <source>
        <strain evidence="2 3">I11</strain>
    </source>
</reference>
<evidence type="ECO:0000313" key="3">
    <source>
        <dbReference type="Proteomes" id="UP000005143"/>
    </source>
</evidence>
<dbReference type="InterPro" id="IPR001387">
    <property type="entry name" value="Cro/C1-type_HTH"/>
</dbReference>